<reference evidence="10" key="1">
    <citation type="submission" date="2025-08" db="UniProtKB">
        <authorList>
            <consortium name="RefSeq"/>
        </authorList>
    </citation>
    <scope>IDENTIFICATION</scope>
    <source>
        <tissue evidence="10">Spleen</tissue>
    </source>
</reference>
<dbReference type="GO" id="GO:0035023">
    <property type="term" value="P:regulation of Rho protein signal transduction"/>
    <property type="evidence" value="ECO:0007669"/>
    <property type="project" value="TreeGrafter"/>
</dbReference>
<dbReference type="Pfam" id="PF22975">
    <property type="entry name" value="EPS8_2nd"/>
    <property type="match status" value="1"/>
</dbReference>
<dbReference type="GO" id="GO:0007266">
    <property type="term" value="P:Rho protein signal transduction"/>
    <property type="evidence" value="ECO:0007669"/>
    <property type="project" value="TreeGrafter"/>
</dbReference>
<dbReference type="Pfam" id="PF08416">
    <property type="entry name" value="PTB"/>
    <property type="match status" value="1"/>
</dbReference>
<evidence type="ECO:0000256" key="5">
    <source>
        <dbReference type="ARBA" id="ARBA00022553"/>
    </source>
</evidence>
<feature type="compositionally biased region" description="Basic and acidic residues" evidence="7">
    <location>
        <begin position="190"/>
        <end position="203"/>
    </location>
</feature>
<feature type="compositionally biased region" description="Polar residues" evidence="7">
    <location>
        <begin position="492"/>
        <end position="502"/>
    </location>
</feature>
<dbReference type="SUPFAM" id="SSF50729">
    <property type="entry name" value="PH domain-like"/>
    <property type="match status" value="1"/>
</dbReference>
<dbReference type="GO" id="GO:0003779">
    <property type="term" value="F:actin binding"/>
    <property type="evidence" value="ECO:0007669"/>
    <property type="project" value="TreeGrafter"/>
</dbReference>
<dbReference type="Gene3D" id="2.30.29.30">
    <property type="entry name" value="Pleckstrin-homology domain (PH domain)/Phosphotyrosine-binding domain (PTB)"/>
    <property type="match status" value="1"/>
</dbReference>
<sequence length="575" mass="66208">MEYATHRVDWSHQEPRSALNRSNSMSRPSSKTIYEQRKEYSQTMAAEPTNLKLRVEHLLTCKLGSGTIQEPKDVIEKLQMMDAQGQVWGQDVVLQVKNHWLQILDIETREEMDSYPLDGIQSLDAILNSCSYNSVLLINLQEPGHPLTSVLLFQCWEVGAEILRSNLQKAIDESKKRQESRHRFGGTLHNENRQEAYPPEKHPWNSTEQRLLASYQPTTQESQGFDQFPLQKAEPKLPLDVEREIEELNNILSEIELFVEMAKKTPKNNTKKKKILGKKKTPKGPLSEPQYIEGFQKIKRAFNFLGKLNIYLQQPDAPEFVHILFQALDMVMSNCPNPHWAASVDVPGLTSKVIDLLNSCLTRNEMDFWKSLGEFWTTSTDYGPDQEPTNSTYVPRFHRQSESSEFSAVIHQHNPTKDQDLSSPRASLTQQPLLMQVQYEFESRNPRELTVTQGEVLEILDHSRQWWLVKNKGGQRGYIPNNILEPVNSDLQRNRSWSSSPTRGPMLRPTSKPQEVRDWLESENFSNITIKSLGMLTGSQLLHMRPRELQLVCPDEAPRVLERIEEVKMMLGMGP</sequence>
<evidence type="ECO:0000256" key="4">
    <source>
        <dbReference type="ARBA" id="ARBA00022490"/>
    </source>
</evidence>
<feature type="region of interest" description="Disordered" evidence="7">
    <location>
        <begin position="492"/>
        <end position="513"/>
    </location>
</feature>
<protein>
    <submittedName>
        <fullName evidence="10">Epidermal growth factor receptor kinase substrate 8-like protein 3</fullName>
    </submittedName>
</protein>
<dbReference type="SMART" id="SM00326">
    <property type="entry name" value="SH3"/>
    <property type="match status" value="1"/>
</dbReference>
<dbReference type="InterPro" id="IPR013625">
    <property type="entry name" value="PTB"/>
</dbReference>
<gene>
    <name evidence="10" type="primary">LOC110216464</name>
</gene>
<evidence type="ECO:0000259" key="8">
    <source>
        <dbReference type="PROSITE" id="PS50002"/>
    </source>
</evidence>
<feature type="region of interest" description="Disordered" evidence="7">
    <location>
        <begin position="174"/>
        <end position="204"/>
    </location>
</feature>
<dbReference type="Pfam" id="PF18016">
    <property type="entry name" value="SAM_3"/>
    <property type="match status" value="1"/>
</dbReference>
<dbReference type="InterPro" id="IPR041418">
    <property type="entry name" value="SAM_3"/>
</dbReference>
<organism evidence="9 10">
    <name type="scientific">Phascolarctos cinereus</name>
    <name type="common">Koala</name>
    <dbReference type="NCBI Taxonomy" id="38626"/>
    <lineage>
        <taxon>Eukaryota</taxon>
        <taxon>Metazoa</taxon>
        <taxon>Chordata</taxon>
        <taxon>Craniata</taxon>
        <taxon>Vertebrata</taxon>
        <taxon>Euteleostomi</taxon>
        <taxon>Mammalia</taxon>
        <taxon>Metatheria</taxon>
        <taxon>Diprotodontia</taxon>
        <taxon>Phascolarctidae</taxon>
        <taxon>Phascolarctos</taxon>
    </lineage>
</organism>
<dbReference type="InterPro" id="IPR011993">
    <property type="entry name" value="PH-like_dom_sf"/>
</dbReference>
<dbReference type="GeneID" id="110216464"/>
<dbReference type="InterPro" id="IPR035462">
    <property type="entry name" value="Eps8_SH3"/>
</dbReference>
<dbReference type="GO" id="GO:1900029">
    <property type="term" value="P:positive regulation of ruffle assembly"/>
    <property type="evidence" value="ECO:0007669"/>
    <property type="project" value="TreeGrafter"/>
</dbReference>
<dbReference type="InterPro" id="IPR033928">
    <property type="entry name" value="EPS8_PTB"/>
</dbReference>
<dbReference type="FunFam" id="2.30.29.30:FF:000293">
    <property type="entry name" value="EPS8 like 3"/>
    <property type="match status" value="1"/>
</dbReference>
<keyword evidence="3 6" id="KW-0728">SH3 domain</keyword>
<dbReference type="InParanoid" id="A0A6P5L6K9"/>
<evidence type="ECO:0000256" key="3">
    <source>
        <dbReference type="ARBA" id="ARBA00022443"/>
    </source>
</evidence>
<dbReference type="KEGG" id="pcw:110216464"/>
<dbReference type="FunCoup" id="A0A6P5L6K9">
    <property type="interactions" value="118"/>
</dbReference>
<keyword evidence="5" id="KW-0597">Phosphoprotein</keyword>
<feature type="compositionally biased region" description="Polar residues" evidence="7">
    <location>
        <begin position="19"/>
        <end position="32"/>
    </location>
</feature>
<keyword evidence="4" id="KW-0963">Cytoplasm</keyword>
<feature type="region of interest" description="Disordered" evidence="7">
    <location>
        <begin position="1"/>
        <end position="32"/>
    </location>
</feature>
<dbReference type="PROSITE" id="PS50002">
    <property type="entry name" value="SH3"/>
    <property type="match status" value="1"/>
</dbReference>
<dbReference type="InterPro" id="IPR039801">
    <property type="entry name" value="EPS8-like"/>
</dbReference>
<evidence type="ECO:0000256" key="2">
    <source>
        <dbReference type="ARBA" id="ARBA00006197"/>
    </source>
</evidence>
<evidence type="ECO:0000256" key="7">
    <source>
        <dbReference type="SAM" id="MobiDB-lite"/>
    </source>
</evidence>
<dbReference type="Proteomes" id="UP000515140">
    <property type="component" value="Unplaced"/>
</dbReference>
<dbReference type="RefSeq" id="XP_020853945.1">
    <property type="nucleotide sequence ID" value="XM_020998286.1"/>
</dbReference>
<dbReference type="AlphaFoldDB" id="A0A6P5L6K9"/>
<dbReference type="GO" id="GO:0032587">
    <property type="term" value="C:ruffle membrane"/>
    <property type="evidence" value="ECO:0007669"/>
    <property type="project" value="TreeGrafter"/>
</dbReference>
<dbReference type="CDD" id="cd01210">
    <property type="entry name" value="PTB_EPS8"/>
    <property type="match status" value="1"/>
</dbReference>
<keyword evidence="9" id="KW-1185">Reference proteome</keyword>
<evidence type="ECO:0000256" key="6">
    <source>
        <dbReference type="PROSITE-ProRule" id="PRU00192"/>
    </source>
</evidence>
<evidence type="ECO:0000313" key="10">
    <source>
        <dbReference type="RefSeq" id="XP_020853945.1"/>
    </source>
</evidence>
<name>A0A6P5L6K9_PHACI</name>
<dbReference type="Pfam" id="PF00018">
    <property type="entry name" value="SH3_1"/>
    <property type="match status" value="1"/>
</dbReference>
<dbReference type="Gene3D" id="2.30.30.40">
    <property type="entry name" value="SH3 Domains"/>
    <property type="match status" value="1"/>
</dbReference>
<evidence type="ECO:0000256" key="1">
    <source>
        <dbReference type="ARBA" id="ARBA00004496"/>
    </source>
</evidence>
<dbReference type="PANTHER" id="PTHR12287">
    <property type="entry name" value="EPIDERMAL GROWTH FACTOR RECEPTOR KINASE SUBSTRATE EPS8-RELATED PROTEIN"/>
    <property type="match status" value="1"/>
</dbReference>
<dbReference type="Gene3D" id="1.10.150.50">
    <property type="entry name" value="Transcription Factor, Ets-1"/>
    <property type="match status" value="1"/>
</dbReference>
<dbReference type="FunFam" id="2.30.30.40:FF:000195">
    <property type="entry name" value="epidermal growth factor receptor kinase substrate 8-like protein 3"/>
    <property type="match status" value="1"/>
</dbReference>
<feature type="compositionally biased region" description="Basic and acidic residues" evidence="7">
    <location>
        <begin position="1"/>
        <end position="15"/>
    </location>
</feature>
<dbReference type="CDD" id="cd11764">
    <property type="entry name" value="SH3_Eps8"/>
    <property type="match status" value="1"/>
</dbReference>
<proteinExistence type="inferred from homology"/>
<comment type="similarity">
    <text evidence="2">Belongs to the EPS8 family.</text>
</comment>
<evidence type="ECO:0000313" key="9">
    <source>
        <dbReference type="Proteomes" id="UP000515140"/>
    </source>
</evidence>
<dbReference type="InterPro" id="IPR055093">
    <property type="entry name" value="EPS8_2nd"/>
</dbReference>
<dbReference type="PANTHER" id="PTHR12287:SF22">
    <property type="entry name" value="EPIDERMAL GROWTH FACTOR RECEPTOR KINASE SUBSTRATE 8-LIKE PROTEIN 3"/>
    <property type="match status" value="1"/>
</dbReference>
<dbReference type="InterPro" id="IPR013761">
    <property type="entry name" value="SAM/pointed_sf"/>
</dbReference>
<dbReference type="InterPro" id="IPR001452">
    <property type="entry name" value="SH3_domain"/>
</dbReference>
<dbReference type="SUPFAM" id="SSF50044">
    <property type="entry name" value="SH3-domain"/>
    <property type="match status" value="1"/>
</dbReference>
<accession>A0A6P5L6K9</accession>
<comment type="subcellular location">
    <subcellularLocation>
        <location evidence="1">Cytoplasm</location>
    </subcellularLocation>
</comment>
<dbReference type="GO" id="GO:0031982">
    <property type="term" value="C:vesicle"/>
    <property type="evidence" value="ECO:0007669"/>
    <property type="project" value="TreeGrafter"/>
</dbReference>
<dbReference type="GO" id="GO:0005737">
    <property type="term" value="C:cytoplasm"/>
    <property type="evidence" value="ECO:0007669"/>
    <property type="project" value="UniProtKB-SubCell"/>
</dbReference>
<dbReference type="InterPro" id="IPR036028">
    <property type="entry name" value="SH3-like_dom_sf"/>
</dbReference>
<feature type="domain" description="SH3" evidence="8">
    <location>
        <begin position="430"/>
        <end position="489"/>
    </location>
</feature>